<dbReference type="OrthoDB" id="409725at2759"/>
<evidence type="ECO:0000256" key="1">
    <source>
        <dbReference type="ARBA" id="ARBA00004127"/>
    </source>
</evidence>
<evidence type="ECO:0000256" key="2">
    <source>
        <dbReference type="ARBA" id="ARBA00007809"/>
    </source>
</evidence>
<dbReference type="PANTHER" id="PTHR10791:SF120">
    <property type="entry name" value="BIDIRECTIONAL SUGAR TRANSPORTER SWEET17"/>
    <property type="match status" value="1"/>
</dbReference>
<evidence type="ECO:0000256" key="5">
    <source>
        <dbReference type="ARBA" id="ARBA00022692"/>
    </source>
</evidence>
<dbReference type="PANTHER" id="PTHR10791">
    <property type="entry name" value="RAG1-ACTIVATING PROTEIN 1"/>
    <property type="match status" value="1"/>
</dbReference>
<dbReference type="EMBL" id="PDCK01000042">
    <property type="protein sequence ID" value="PRQ39247.1"/>
    <property type="molecule type" value="Genomic_DNA"/>
</dbReference>
<evidence type="ECO:0000256" key="6">
    <source>
        <dbReference type="ARBA" id="ARBA00022737"/>
    </source>
</evidence>
<accession>A0A2P6QYH4</accession>
<evidence type="ECO:0000256" key="9">
    <source>
        <dbReference type="RuleBase" id="RU910715"/>
    </source>
</evidence>
<comment type="caution">
    <text evidence="10">The sequence shown here is derived from an EMBL/GenBank/DDBJ whole genome shotgun (WGS) entry which is preliminary data.</text>
</comment>
<gene>
    <name evidence="10" type="ORF">RchiOBHm_Chr4g0423041</name>
</gene>
<feature type="transmembrane region" description="Helical" evidence="9">
    <location>
        <begin position="187"/>
        <end position="208"/>
    </location>
</feature>
<feature type="transmembrane region" description="Helical" evidence="9">
    <location>
        <begin position="159"/>
        <end position="181"/>
    </location>
</feature>
<keyword evidence="7 9" id="KW-1133">Transmembrane helix</keyword>
<dbReference type="Pfam" id="PF03083">
    <property type="entry name" value="MtN3_slv"/>
    <property type="match status" value="2"/>
</dbReference>
<dbReference type="STRING" id="74649.A0A2P6QYH4"/>
<feature type="transmembrane region" description="Helical" evidence="9">
    <location>
        <begin position="98"/>
        <end position="120"/>
    </location>
</feature>
<dbReference type="InterPro" id="IPR047664">
    <property type="entry name" value="SWEET"/>
</dbReference>
<dbReference type="OMA" id="YVIYMNS"/>
<evidence type="ECO:0000313" key="11">
    <source>
        <dbReference type="Proteomes" id="UP000238479"/>
    </source>
</evidence>
<sequence>METLSFYIGVIGNLISVLMFLAPVYTFSRIIKNRSTEEFSSLPYVCTFLNCFLWTYYGIIKPGAYLVSTINGFGILVEIVYLSLFLTNATTNKRVNTVIWIGILDVGFPAAAILVTWLALKGDVRINAIGFLSAGLNIIMYASPLAAMKTVVTTKSVEYMPFWLSFFFFLNGGVWLFYSWLEQDYFLGVPNGMGFLLGTVQLLLYWIYTKPAKKEEKSLSSALLVEEGRQHEPLNSSDTTT</sequence>
<evidence type="ECO:0000256" key="4">
    <source>
        <dbReference type="ARBA" id="ARBA00022597"/>
    </source>
</evidence>
<comment type="similarity">
    <text evidence="2 9">Belongs to the SWEET sugar transporter family.</text>
</comment>
<protein>
    <recommendedName>
        <fullName evidence="9">Bidirectional sugar transporter SWEET</fullName>
    </recommendedName>
</protein>
<dbReference type="InterPro" id="IPR004316">
    <property type="entry name" value="SWEET_rpt"/>
</dbReference>
<dbReference type="GO" id="GO:0012505">
    <property type="term" value="C:endomembrane system"/>
    <property type="evidence" value="ECO:0007669"/>
    <property type="project" value="UniProtKB-SubCell"/>
</dbReference>
<keyword evidence="11" id="KW-1185">Reference proteome</keyword>
<dbReference type="Proteomes" id="UP000238479">
    <property type="component" value="Chromosome 4"/>
</dbReference>
<dbReference type="GO" id="GO:0051119">
    <property type="term" value="F:sugar transmembrane transporter activity"/>
    <property type="evidence" value="ECO:0007669"/>
    <property type="project" value="InterPro"/>
</dbReference>
<dbReference type="Gene3D" id="1.20.1280.290">
    <property type="match status" value="2"/>
</dbReference>
<feature type="transmembrane region" description="Helical" evidence="9">
    <location>
        <begin position="126"/>
        <end position="147"/>
    </location>
</feature>
<keyword evidence="8 9" id="KW-0472">Membrane</keyword>
<feature type="transmembrane region" description="Helical" evidence="9">
    <location>
        <begin position="39"/>
        <end position="59"/>
    </location>
</feature>
<dbReference type="AlphaFoldDB" id="A0A2P6QYH4"/>
<evidence type="ECO:0000256" key="3">
    <source>
        <dbReference type="ARBA" id="ARBA00022448"/>
    </source>
</evidence>
<evidence type="ECO:0000256" key="8">
    <source>
        <dbReference type="ARBA" id="ARBA00023136"/>
    </source>
</evidence>
<keyword evidence="3 9" id="KW-0813">Transport</keyword>
<dbReference type="GO" id="GO:0051260">
    <property type="term" value="P:protein homooligomerization"/>
    <property type="evidence" value="ECO:0007669"/>
    <property type="project" value="UniProtKB-ARBA"/>
</dbReference>
<reference evidence="10 11" key="1">
    <citation type="journal article" date="2018" name="Nat. Genet.">
        <title>The Rosa genome provides new insights in the design of modern roses.</title>
        <authorList>
            <person name="Bendahmane M."/>
        </authorList>
    </citation>
    <scope>NUCLEOTIDE SEQUENCE [LARGE SCALE GENOMIC DNA]</scope>
    <source>
        <strain evidence="11">cv. Old Blush</strain>
    </source>
</reference>
<feature type="transmembrane region" description="Helical" evidence="9">
    <location>
        <begin position="65"/>
        <end position="86"/>
    </location>
</feature>
<name>A0A2P6QYH4_ROSCH</name>
<organism evidence="10 11">
    <name type="scientific">Rosa chinensis</name>
    <name type="common">China rose</name>
    <dbReference type="NCBI Taxonomy" id="74649"/>
    <lineage>
        <taxon>Eukaryota</taxon>
        <taxon>Viridiplantae</taxon>
        <taxon>Streptophyta</taxon>
        <taxon>Embryophyta</taxon>
        <taxon>Tracheophyta</taxon>
        <taxon>Spermatophyta</taxon>
        <taxon>Magnoliopsida</taxon>
        <taxon>eudicotyledons</taxon>
        <taxon>Gunneridae</taxon>
        <taxon>Pentapetalae</taxon>
        <taxon>rosids</taxon>
        <taxon>fabids</taxon>
        <taxon>Rosales</taxon>
        <taxon>Rosaceae</taxon>
        <taxon>Rosoideae</taxon>
        <taxon>Rosoideae incertae sedis</taxon>
        <taxon>Rosa</taxon>
    </lineage>
</organism>
<dbReference type="Gramene" id="PRQ39247">
    <property type="protein sequence ID" value="PRQ39247"/>
    <property type="gene ID" value="RchiOBHm_Chr4g0423041"/>
</dbReference>
<comment type="subcellular location">
    <subcellularLocation>
        <location evidence="9">Cell membrane</location>
        <topology evidence="9">Multi-pass membrane protein</topology>
    </subcellularLocation>
    <subcellularLocation>
        <location evidence="1">Endomembrane system</location>
        <topology evidence="1">Multi-pass membrane protein</topology>
    </subcellularLocation>
</comment>
<dbReference type="FunFam" id="1.20.1280.290:FF:000001">
    <property type="entry name" value="Bidirectional sugar transporter SWEET"/>
    <property type="match status" value="1"/>
</dbReference>
<proteinExistence type="inferred from homology"/>
<keyword evidence="5 9" id="KW-0812">Transmembrane</keyword>
<comment type="function">
    <text evidence="9">Mediates both low-affinity uptake and efflux of sugar across the membrane.</text>
</comment>
<dbReference type="GO" id="GO:0005886">
    <property type="term" value="C:plasma membrane"/>
    <property type="evidence" value="ECO:0007669"/>
    <property type="project" value="UniProtKB-SubCell"/>
</dbReference>
<dbReference type="FunFam" id="1.20.1280.290:FF:000002">
    <property type="entry name" value="Bidirectional sugar transporter SWEET"/>
    <property type="match status" value="1"/>
</dbReference>
<feature type="transmembrane region" description="Helical" evidence="9">
    <location>
        <begin position="6"/>
        <end position="27"/>
    </location>
</feature>
<keyword evidence="4 9" id="KW-0762">Sugar transport</keyword>
<evidence type="ECO:0000313" key="10">
    <source>
        <dbReference type="EMBL" id="PRQ39247.1"/>
    </source>
</evidence>
<keyword evidence="6" id="KW-0677">Repeat</keyword>
<evidence type="ECO:0000256" key="7">
    <source>
        <dbReference type="ARBA" id="ARBA00022989"/>
    </source>
</evidence>